<evidence type="ECO:0000313" key="6">
    <source>
        <dbReference type="EMBL" id="SVB19567.1"/>
    </source>
</evidence>
<dbReference type="HAMAP" id="MF_01926">
    <property type="entry name" value="PurS"/>
    <property type="match status" value="1"/>
</dbReference>
<dbReference type="PANTHER" id="PTHR34696">
    <property type="entry name" value="PHOSPHORIBOSYLFORMYLGLYCINAMIDINE SYNTHASE SUBUNIT PURS"/>
    <property type="match status" value="1"/>
</dbReference>
<sequence>MKVSTIITLKKEVLDPQGKVIKSALDGMGFNNINEIRQGKYFEIDIDEKDKKKAEEQVENMCKKLLTNLVIEDYRIIGSQ</sequence>
<evidence type="ECO:0000256" key="2">
    <source>
        <dbReference type="ARBA" id="ARBA00022598"/>
    </source>
</evidence>
<reference evidence="6" key="1">
    <citation type="submission" date="2018-05" db="EMBL/GenBank/DDBJ databases">
        <authorList>
            <person name="Lanie J.A."/>
            <person name="Ng W.-L."/>
            <person name="Kazmierczak K.M."/>
            <person name="Andrzejewski T.M."/>
            <person name="Davidsen T.M."/>
            <person name="Wayne K.J."/>
            <person name="Tettelin H."/>
            <person name="Glass J.I."/>
            <person name="Rusch D."/>
            <person name="Podicherti R."/>
            <person name="Tsui H.-C.T."/>
            <person name="Winkler M.E."/>
        </authorList>
    </citation>
    <scope>NUCLEOTIDE SEQUENCE</scope>
</reference>
<accession>A0A382C2B9</accession>
<evidence type="ECO:0000256" key="1">
    <source>
        <dbReference type="ARBA" id="ARBA00022490"/>
    </source>
</evidence>
<dbReference type="NCBIfam" id="TIGR00302">
    <property type="entry name" value="phosphoribosylformylglycinamidine synthase subunit PurS"/>
    <property type="match status" value="1"/>
</dbReference>
<dbReference type="InterPro" id="IPR036604">
    <property type="entry name" value="PurS-like_sf"/>
</dbReference>
<keyword evidence="1" id="KW-0963">Cytoplasm</keyword>
<organism evidence="6">
    <name type="scientific">marine metagenome</name>
    <dbReference type="NCBI Taxonomy" id="408172"/>
    <lineage>
        <taxon>unclassified sequences</taxon>
        <taxon>metagenomes</taxon>
        <taxon>ecological metagenomes</taxon>
    </lineage>
</organism>
<dbReference type="NCBIfam" id="NF004630">
    <property type="entry name" value="PRK05974.1"/>
    <property type="match status" value="1"/>
</dbReference>
<gene>
    <name evidence="6" type="ORF">METZ01_LOCUS172421</name>
</gene>
<dbReference type="Gene3D" id="3.30.1280.10">
    <property type="entry name" value="Phosphoribosylformylglycinamidine synthase subunit PurS"/>
    <property type="match status" value="1"/>
</dbReference>
<keyword evidence="3" id="KW-0547">Nucleotide-binding</keyword>
<dbReference type="EMBL" id="UINC01032237">
    <property type="protein sequence ID" value="SVB19567.1"/>
    <property type="molecule type" value="Genomic_DNA"/>
</dbReference>
<evidence type="ECO:0000256" key="4">
    <source>
        <dbReference type="ARBA" id="ARBA00022755"/>
    </source>
</evidence>
<dbReference type="AlphaFoldDB" id="A0A382C2B9"/>
<dbReference type="PANTHER" id="PTHR34696:SF1">
    <property type="entry name" value="PHOSPHORIBOSYLFORMYLGLYCINAMIDINE SYNTHASE SUBUNIT PURS"/>
    <property type="match status" value="1"/>
</dbReference>
<keyword evidence="5" id="KW-0067">ATP-binding</keyword>
<name>A0A382C2B9_9ZZZZ</name>
<dbReference type="GO" id="GO:0016874">
    <property type="term" value="F:ligase activity"/>
    <property type="evidence" value="ECO:0007669"/>
    <property type="project" value="UniProtKB-KW"/>
</dbReference>
<dbReference type="GO" id="GO:0005524">
    <property type="term" value="F:ATP binding"/>
    <property type="evidence" value="ECO:0007669"/>
    <property type="project" value="UniProtKB-KW"/>
</dbReference>
<proteinExistence type="inferred from homology"/>
<keyword evidence="2" id="KW-0436">Ligase</keyword>
<keyword evidence="4" id="KW-0658">Purine biosynthesis</keyword>
<dbReference type="SUPFAM" id="SSF82697">
    <property type="entry name" value="PurS-like"/>
    <property type="match status" value="1"/>
</dbReference>
<dbReference type="InterPro" id="IPR003850">
    <property type="entry name" value="PurS"/>
</dbReference>
<evidence type="ECO:0000256" key="5">
    <source>
        <dbReference type="ARBA" id="ARBA00022840"/>
    </source>
</evidence>
<dbReference type="Pfam" id="PF02700">
    <property type="entry name" value="PurS"/>
    <property type="match status" value="1"/>
</dbReference>
<protein>
    <submittedName>
        <fullName evidence="6">Uncharacterized protein</fullName>
    </submittedName>
</protein>
<evidence type="ECO:0000256" key="3">
    <source>
        <dbReference type="ARBA" id="ARBA00022741"/>
    </source>
</evidence>
<dbReference type="GO" id="GO:0006164">
    <property type="term" value="P:purine nucleotide biosynthetic process"/>
    <property type="evidence" value="ECO:0007669"/>
    <property type="project" value="UniProtKB-KW"/>
</dbReference>